<keyword evidence="2" id="KW-0813">Transport</keyword>
<dbReference type="GO" id="GO:0022857">
    <property type="term" value="F:transmembrane transporter activity"/>
    <property type="evidence" value="ECO:0007669"/>
    <property type="project" value="InterPro"/>
</dbReference>
<sequence length="469" mass="48936">MNPLFGQLPLPMNNSSTAQKWLLTATSISYIIVILDTSIVNVALAPLAAALHSTISGLQWVVSSYTVTFASLLLSGGALGDKLGAKNVYLTGLLLFALASAGCGFSSTLSSMIFSRILQGIGAALLVPASLALINSEFPQSQERAKAIGIWAGCGGIAMAAGPLFGGLLIQLLGWRSIFLVNVPIALIGIVLATRIPAIKISVNERTMDIAGQLFAIIALGSSIAVLIEGGHRGWLDPWICGGLLVAVMAWGLFIFTERTISQPMLPMTLFRLADFSASVTVSLISGLVFYGLFFLLSLYFETVRGWSSLDAGLAFLPLTLLVTLGSFSAGKLNRLFGPFWLIAGCCGLYVAGFTGLLILRENAPYWRVAVCFPALGLAAGVITPVATAAVMGSIVKEQAGIVAGVLNASRQTGAALGVAIFGGLLSAVKPLAAGIYVAVCLGIAFSMLGGLLWIIILSRNSTHKKNTP</sequence>
<dbReference type="RefSeq" id="WP_013575648.1">
    <property type="nucleotide sequence ID" value="NC_015061.1"/>
</dbReference>
<feature type="transmembrane region" description="Helical" evidence="6">
    <location>
        <begin position="57"/>
        <end position="76"/>
    </location>
</feature>
<dbReference type="CDD" id="cd17321">
    <property type="entry name" value="MFS_MMR_MDR_like"/>
    <property type="match status" value="1"/>
</dbReference>
<evidence type="ECO:0000313" key="8">
    <source>
        <dbReference type="EMBL" id="ADW73948.1"/>
    </source>
</evidence>
<feature type="transmembrane region" description="Helical" evidence="6">
    <location>
        <begin position="147"/>
        <end position="172"/>
    </location>
</feature>
<evidence type="ECO:0000313" key="9">
    <source>
        <dbReference type="Proteomes" id="UP000007257"/>
    </source>
</evidence>
<reference evidence="9" key="1">
    <citation type="submission" date="2011-01" db="EMBL/GenBank/DDBJ databases">
        <title>Complete sequence of chromosome of Rahnella sp. Y9602.</title>
        <authorList>
            <consortium name="US DOE Joint Genome Institute"/>
            <person name="Lucas S."/>
            <person name="Copeland A."/>
            <person name="Lapidus A."/>
            <person name="Cheng J.-F."/>
            <person name="Goodwin L."/>
            <person name="Pitluck S."/>
            <person name="Lu M."/>
            <person name="Detter J.C."/>
            <person name="Han C."/>
            <person name="Tapia R."/>
            <person name="Land M."/>
            <person name="Hauser L."/>
            <person name="Kyrpides N."/>
            <person name="Ivanova N."/>
            <person name="Ovchinnikova G."/>
            <person name="Pagani I."/>
            <person name="Sobecky P.A."/>
            <person name="Martinez R.J."/>
            <person name="Woyke T."/>
        </authorList>
    </citation>
    <scope>NUCLEOTIDE SEQUENCE [LARGE SCALE GENOMIC DNA]</scope>
    <source>
        <strain evidence="9">Y9602</strain>
    </source>
</reference>
<keyword evidence="5 6" id="KW-0472">Membrane</keyword>
<feature type="domain" description="Major facilitator superfamily (MFS) profile" evidence="7">
    <location>
        <begin position="22"/>
        <end position="462"/>
    </location>
</feature>
<reference evidence="8 9" key="2">
    <citation type="journal article" date="2012" name="J. Bacteriol.">
        <title>Complete Genome Sequence of Rahnella sp. Strain Y9602, a Gammaproteobacterium Isolate from Metal- and Radionuclide-Contaminated Soil.</title>
        <authorList>
            <person name="Martinez R.J."/>
            <person name="Bruce D."/>
            <person name="Detter C."/>
            <person name="Goodwin L.A."/>
            <person name="Han J."/>
            <person name="Han C.S."/>
            <person name="Held B."/>
            <person name="Land M.L."/>
            <person name="Mikhailova N."/>
            <person name="Nolan M."/>
            <person name="Pennacchio L."/>
            <person name="Pitluck S."/>
            <person name="Tapia R."/>
            <person name="Woyke T."/>
            <person name="Sobecky P.A."/>
        </authorList>
    </citation>
    <scope>NUCLEOTIDE SEQUENCE [LARGE SCALE GENOMIC DNA]</scope>
    <source>
        <strain evidence="8 9">Y9602</strain>
    </source>
</reference>
<dbReference type="PANTHER" id="PTHR42718">
    <property type="entry name" value="MAJOR FACILITATOR SUPERFAMILY MULTIDRUG TRANSPORTER MFSC"/>
    <property type="match status" value="1"/>
</dbReference>
<dbReference type="InterPro" id="IPR020846">
    <property type="entry name" value="MFS_dom"/>
</dbReference>
<dbReference type="eggNOG" id="COG0477">
    <property type="taxonomic scope" value="Bacteria"/>
</dbReference>
<feature type="transmembrane region" description="Helical" evidence="6">
    <location>
        <begin position="178"/>
        <end position="198"/>
    </location>
</feature>
<feature type="transmembrane region" description="Helical" evidence="6">
    <location>
        <begin position="234"/>
        <end position="256"/>
    </location>
</feature>
<evidence type="ECO:0000256" key="3">
    <source>
        <dbReference type="ARBA" id="ARBA00022692"/>
    </source>
</evidence>
<feature type="transmembrane region" description="Helical" evidence="6">
    <location>
        <begin position="366"/>
        <end position="392"/>
    </location>
</feature>
<dbReference type="SUPFAM" id="SSF103473">
    <property type="entry name" value="MFS general substrate transporter"/>
    <property type="match status" value="1"/>
</dbReference>
<dbReference type="InterPro" id="IPR036259">
    <property type="entry name" value="MFS_trans_sf"/>
</dbReference>
<keyword evidence="3 6" id="KW-0812">Transmembrane</keyword>
<dbReference type="Gene3D" id="1.20.1250.20">
    <property type="entry name" value="MFS general substrate transporter like domains"/>
    <property type="match status" value="1"/>
</dbReference>
<evidence type="ECO:0000256" key="2">
    <source>
        <dbReference type="ARBA" id="ARBA00022448"/>
    </source>
</evidence>
<protein>
    <submittedName>
        <fullName evidence="8">Major facilitator superfamily MFS_1</fullName>
    </submittedName>
</protein>
<evidence type="ECO:0000256" key="6">
    <source>
        <dbReference type="SAM" id="Phobius"/>
    </source>
</evidence>
<dbReference type="AlphaFoldDB" id="A0A0H3FAC3"/>
<keyword evidence="4 6" id="KW-1133">Transmembrane helix</keyword>
<dbReference type="OrthoDB" id="2412976at2"/>
<evidence type="ECO:0000256" key="5">
    <source>
        <dbReference type="ARBA" id="ARBA00023136"/>
    </source>
</evidence>
<dbReference type="EMBL" id="CP002505">
    <property type="protein sequence ID" value="ADW73948.1"/>
    <property type="molecule type" value="Genomic_DNA"/>
</dbReference>
<evidence type="ECO:0000259" key="7">
    <source>
        <dbReference type="PROSITE" id="PS50850"/>
    </source>
</evidence>
<feature type="transmembrane region" description="Helical" evidence="6">
    <location>
        <begin position="88"/>
        <end position="107"/>
    </location>
</feature>
<feature type="transmembrane region" description="Helical" evidence="6">
    <location>
        <begin position="210"/>
        <end position="228"/>
    </location>
</feature>
<feature type="transmembrane region" description="Helical" evidence="6">
    <location>
        <begin position="435"/>
        <end position="457"/>
    </location>
</feature>
<evidence type="ECO:0000256" key="4">
    <source>
        <dbReference type="ARBA" id="ARBA00022989"/>
    </source>
</evidence>
<gene>
    <name evidence="8" type="ordered locus">Rahaq_2339</name>
</gene>
<comment type="subcellular location">
    <subcellularLocation>
        <location evidence="1">Membrane</location>
        <topology evidence="1">Multi-pass membrane protein</topology>
    </subcellularLocation>
</comment>
<feature type="transmembrane region" description="Helical" evidence="6">
    <location>
        <begin position="340"/>
        <end position="360"/>
    </location>
</feature>
<dbReference type="Gene3D" id="1.20.1720.10">
    <property type="entry name" value="Multidrug resistance protein D"/>
    <property type="match status" value="1"/>
</dbReference>
<dbReference type="HOGENOM" id="CLU_000960_28_2_6"/>
<accession>A0A0H3FAC3</accession>
<feature type="transmembrane region" description="Helical" evidence="6">
    <location>
        <begin position="21"/>
        <end position="45"/>
    </location>
</feature>
<dbReference type="PANTHER" id="PTHR42718:SF9">
    <property type="entry name" value="MAJOR FACILITATOR SUPERFAMILY MULTIDRUG TRANSPORTER MFSC"/>
    <property type="match status" value="1"/>
</dbReference>
<dbReference type="GO" id="GO:0016020">
    <property type="term" value="C:membrane"/>
    <property type="evidence" value="ECO:0007669"/>
    <property type="project" value="UniProtKB-SubCell"/>
</dbReference>
<feature type="transmembrane region" description="Helical" evidence="6">
    <location>
        <begin position="307"/>
        <end position="328"/>
    </location>
</feature>
<dbReference type="InterPro" id="IPR011701">
    <property type="entry name" value="MFS"/>
</dbReference>
<dbReference type="KEGG" id="rah:Rahaq_2339"/>
<dbReference type="PROSITE" id="PS50850">
    <property type="entry name" value="MFS"/>
    <property type="match status" value="1"/>
</dbReference>
<feature type="transmembrane region" description="Helical" evidence="6">
    <location>
        <begin position="413"/>
        <end position="429"/>
    </location>
</feature>
<feature type="transmembrane region" description="Helical" evidence="6">
    <location>
        <begin position="276"/>
        <end position="301"/>
    </location>
</feature>
<dbReference type="Proteomes" id="UP000007257">
    <property type="component" value="Chromosome"/>
</dbReference>
<name>A0A0H3FAC3_RAHSY</name>
<organism evidence="8 9">
    <name type="scientific">Rahnella sp. (strain Y9602)</name>
    <dbReference type="NCBI Taxonomy" id="2703885"/>
    <lineage>
        <taxon>Bacteria</taxon>
        <taxon>Pseudomonadati</taxon>
        <taxon>Pseudomonadota</taxon>
        <taxon>Gammaproteobacteria</taxon>
        <taxon>Enterobacterales</taxon>
        <taxon>Yersiniaceae</taxon>
        <taxon>Rahnella</taxon>
    </lineage>
</organism>
<evidence type="ECO:0000256" key="1">
    <source>
        <dbReference type="ARBA" id="ARBA00004141"/>
    </source>
</evidence>
<proteinExistence type="predicted"/>
<dbReference type="Pfam" id="PF07690">
    <property type="entry name" value="MFS_1"/>
    <property type="match status" value="1"/>
</dbReference>